<dbReference type="Pfam" id="PF14497">
    <property type="entry name" value="GST_C_3"/>
    <property type="match status" value="1"/>
</dbReference>
<dbReference type="FunFam" id="1.20.1050.10:FF:000051">
    <property type="entry name" value="Glutathione S-transferase"/>
    <property type="match status" value="1"/>
</dbReference>
<organism evidence="3 4">
    <name type="scientific">Aliidongia dinghuensis</name>
    <dbReference type="NCBI Taxonomy" id="1867774"/>
    <lineage>
        <taxon>Bacteria</taxon>
        <taxon>Pseudomonadati</taxon>
        <taxon>Pseudomonadota</taxon>
        <taxon>Alphaproteobacteria</taxon>
        <taxon>Rhodospirillales</taxon>
        <taxon>Dongiaceae</taxon>
        <taxon>Aliidongia</taxon>
    </lineage>
</organism>
<dbReference type="SUPFAM" id="SSF52833">
    <property type="entry name" value="Thioredoxin-like"/>
    <property type="match status" value="1"/>
</dbReference>
<dbReference type="CDD" id="cd03192">
    <property type="entry name" value="GST_C_Sigma_like"/>
    <property type="match status" value="1"/>
</dbReference>
<keyword evidence="4" id="KW-1185">Reference proteome</keyword>
<dbReference type="GO" id="GO:0006749">
    <property type="term" value="P:glutathione metabolic process"/>
    <property type="evidence" value="ECO:0007669"/>
    <property type="project" value="TreeGrafter"/>
</dbReference>
<dbReference type="Gene3D" id="1.20.1050.10">
    <property type="match status" value="1"/>
</dbReference>
<dbReference type="RefSeq" id="WP_189044125.1">
    <property type="nucleotide sequence ID" value="NZ_BMJQ01000003.1"/>
</dbReference>
<comment type="caution">
    <text evidence="3">The sequence shown here is derived from an EMBL/GenBank/DDBJ whole genome shotgun (WGS) entry which is preliminary data.</text>
</comment>
<dbReference type="Gene3D" id="3.40.30.10">
    <property type="entry name" value="Glutaredoxin"/>
    <property type="match status" value="1"/>
</dbReference>
<dbReference type="GO" id="GO:0004364">
    <property type="term" value="F:glutathione transferase activity"/>
    <property type="evidence" value="ECO:0007669"/>
    <property type="project" value="TreeGrafter"/>
</dbReference>
<dbReference type="PANTHER" id="PTHR11571">
    <property type="entry name" value="GLUTATHIONE S-TRANSFERASE"/>
    <property type="match status" value="1"/>
</dbReference>
<evidence type="ECO:0000259" key="1">
    <source>
        <dbReference type="PROSITE" id="PS50404"/>
    </source>
</evidence>
<dbReference type="InterPro" id="IPR004046">
    <property type="entry name" value="GST_C"/>
</dbReference>
<dbReference type="AlphaFoldDB" id="A0A8J2YRW7"/>
<proteinExistence type="predicted"/>
<reference evidence="3" key="1">
    <citation type="journal article" date="2014" name="Int. J. Syst. Evol. Microbiol.">
        <title>Complete genome sequence of Corynebacterium casei LMG S-19264T (=DSM 44701T), isolated from a smear-ripened cheese.</title>
        <authorList>
            <consortium name="US DOE Joint Genome Institute (JGI-PGF)"/>
            <person name="Walter F."/>
            <person name="Albersmeier A."/>
            <person name="Kalinowski J."/>
            <person name="Ruckert C."/>
        </authorList>
    </citation>
    <scope>NUCLEOTIDE SEQUENCE</scope>
    <source>
        <strain evidence="3">CGMCC 1.15725</strain>
    </source>
</reference>
<protein>
    <submittedName>
        <fullName evidence="3">Glutathione S-transferase</fullName>
    </submittedName>
</protein>
<name>A0A8J2YRW7_9PROT</name>
<dbReference type="PROSITE" id="PS50405">
    <property type="entry name" value="GST_CTER"/>
    <property type="match status" value="1"/>
</dbReference>
<dbReference type="PANTHER" id="PTHR11571:SF263">
    <property type="entry name" value="GLUTATHIONE S-TRANSFERASE"/>
    <property type="match status" value="1"/>
</dbReference>
<evidence type="ECO:0000313" key="4">
    <source>
        <dbReference type="Proteomes" id="UP000646365"/>
    </source>
</evidence>
<dbReference type="InterPro" id="IPR010987">
    <property type="entry name" value="Glutathione-S-Trfase_C-like"/>
</dbReference>
<dbReference type="EMBL" id="BMJQ01000003">
    <property type="protein sequence ID" value="GGF10281.1"/>
    <property type="molecule type" value="Genomic_DNA"/>
</dbReference>
<feature type="domain" description="GST C-terminal" evidence="2">
    <location>
        <begin position="88"/>
        <end position="224"/>
    </location>
</feature>
<evidence type="ECO:0000259" key="2">
    <source>
        <dbReference type="PROSITE" id="PS50405"/>
    </source>
</evidence>
<dbReference type="InterPro" id="IPR050213">
    <property type="entry name" value="GST_superfamily"/>
</dbReference>
<reference evidence="3" key="2">
    <citation type="submission" date="2020-09" db="EMBL/GenBank/DDBJ databases">
        <authorList>
            <person name="Sun Q."/>
            <person name="Zhou Y."/>
        </authorList>
    </citation>
    <scope>NUCLEOTIDE SEQUENCE</scope>
    <source>
        <strain evidence="3">CGMCC 1.15725</strain>
    </source>
</reference>
<dbReference type="PROSITE" id="PS50404">
    <property type="entry name" value="GST_NTER"/>
    <property type="match status" value="1"/>
</dbReference>
<dbReference type="InterPro" id="IPR004045">
    <property type="entry name" value="Glutathione_S-Trfase_N"/>
</dbReference>
<dbReference type="SUPFAM" id="SSF47616">
    <property type="entry name" value="GST C-terminal domain-like"/>
    <property type="match status" value="1"/>
</dbReference>
<feature type="domain" description="GST N-terminal" evidence="1">
    <location>
        <begin position="1"/>
        <end position="86"/>
    </location>
</feature>
<gene>
    <name evidence="3" type="primary">gst12</name>
    <name evidence="3" type="ORF">GCM10011611_14820</name>
</gene>
<dbReference type="InterPro" id="IPR036249">
    <property type="entry name" value="Thioredoxin-like_sf"/>
</dbReference>
<evidence type="ECO:0000313" key="3">
    <source>
        <dbReference type="EMBL" id="GGF10281.1"/>
    </source>
</evidence>
<dbReference type="InterPro" id="IPR036282">
    <property type="entry name" value="Glutathione-S-Trfase_C_sf"/>
</dbReference>
<sequence length="241" mass="27316">MPYELYYWDGLPGRGEFVRLALEDAGAAYIDMAREAGGMPAMMALMGSRTELQPPFAPPFLKDGDLIIPHVANILLYLGPKLGLAPADEGQRFVAHGLQLTITDMVAEVHDTHHPLSTDLYYEDQKEAAKVRASAFIRNRIPKFLGYFERVLKRNPHGAGQIVGDRITTLDLSLFQLIEGLHYAFPRAMAPFAERYPALRALCQTVRERPNIARYLASERRMPFNETCVFRHYPELDEDPR</sequence>
<dbReference type="CDD" id="cd03039">
    <property type="entry name" value="GST_N_Sigma_like"/>
    <property type="match status" value="1"/>
</dbReference>
<accession>A0A8J2YRW7</accession>
<dbReference type="Proteomes" id="UP000646365">
    <property type="component" value="Unassembled WGS sequence"/>
</dbReference>